<protein>
    <submittedName>
        <fullName evidence="1">Uncharacterized protein</fullName>
    </submittedName>
</protein>
<evidence type="ECO:0000313" key="2">
    <source>
        <dbReference type="Proteomes" id="UP000247780"/>
    </source>
</evidence>
<name>A0ABX5MBF5_9PROT</name>
<dbReference type="InterPro" id="IPR006311">
    <property type="entry name" value="TAT_signal"/>
</dbReference>
<comment type="caution">
    <text evidence="1">The sequence shown here is derived from an EMBL/GenBank/DDBJ whole genome shotgun (WGS) entry which is preliminary data.</text>
</comment>
<dbReference type="PROSITE" id="PS51318">
    <property type="entry name" value="TAT"/>
    <property type="match status" value="1"/>
</dbReference>
<evidence type="ECO:0000313" key="1">
    <source>
        <dbReference type="EMBL" id="PXV80097.1"/>
    </source>
</evidence>
<reference evidence="1 2" key="1">
    <citation type="submission" date="2018-04" db="EMBL/GenBank/DDBJ databases">
        <title>Active sludge and wastewater microbial communities from Klosterneuburg, Austria.</title>
        <authorList>
            <person name="Wagner M."/>
        </authorList>
    </citation>
    <scope>NUCLEOTIDE SEQUENCE [LARGE SCALE GENOMIC DNA]</scope>
    <source>
        <strain evidence="1 2">Nm 57</strain>
    </source>
</reference>
<keyword evidence="2" id="KW-1185">Reference proteome</keyword>
<organism evidence="1 2">
    <name type="scientific">Nitrosomonas eutropha</name>
    <dbReference type="NCBI Taxonomy" id="916"/>
    <lineage>
        <taxon>Bacteria</taxon>
        <taxon>Pseudomonadati</taxon>
        <taxon>Pseudomonadota</taxon>
        <taxon>Betaproteobacteria</taxon>
        <taxon>Nitrosomonadales</taxon>
        <taxon>Nitrosomonadaceae</taxon>
        <taxon>Nitrosomonas</taxon>
    </lineage>
</organism>
<gene>
    <name evidence="1" type="ORF">C8R14_11912</name>
</gene>
<dbReference type="RefSeq" id="WP_011634705.1">
    <property type="nucleotide sequence ID" value="NZ_FMTW01000016.1"/>
</dbReference>
<accession>A0ABX5MBF5</accession>
<dbReference type="Proteomes" id="UP000247780">
    <property type="component" value="Unassembled WGS sequence"/>
</dbReference>
<dbReference type="EMBL" id="QICQ01000019">
    <property type="protein sequence ID" value="PXV80097.1"/>
    <property type="molecule type" value="Genomic_DNA"/>
</dbReference>
<sequence>MDIQRRLLLKGIVLSGVSGCLGWANPSVALAAATNRAQSAKFFNPETTLLLVNGETEHSAFLQGAWIAGGANMEVHDINIERDFLLLLQRRIKEMSTEGCVITGLVDDASGTLIIDLARSTGACMRWLGQHTVEPEQSRHLLYSSRVAGDQGGLFGHQLALRGFSCIHGSHRKREEQVLEPILYTREGVREDAQWSTDLGFALTGDDLVDFSEAPQINSGSVAPLNGHFVSFAFKIQGVSI</sequence>
<proteinExistence type="predicted"/>